<evidence type="ECO:0000313" key="3">
    <source>
        <dbReference type="Proteomes" id="UP000198564"/>
    </source>
</evidence>
<evidence type="ECO:0000256" key="1">
    <source>
        <dbReference type="SAM" id="Phobius"/>
    </source>
</evidence>
<proteinExistence type="predicted"/>
<dbReference type="OrthoDB" id="9905579at2"/>
<feature type="transmembrane region" description="Helical" evidence="1">
    <location>
        <begin position="36"/>
        <end position="58"/>
    </location>
</feature>
<dbReference type="EMBL" id="FNYW01000051">
    <property type="protein sequence ID" value="SEJ02368.1"/>
    <property type="molecule type" value="Genomic_DNA"/>
</dbReference>
<keyword evidence="1" id="KW-0472">Membrane</keyword>
<dbReference type="Proteomes" id="UP000198564">
    <property type="component" value="Unassembled WGS sequence"/>
</dbReference>
<gene>
    <name evidence="2" type="ORF">SAMN04488113_15113</name>
</gene>
<name>A0A1H6VCT5_9LACT</name>
<feature type="transmembrane region" description="Helical" evidence="1">
    <location>
        <begin position="12"/>
        <end position="30"/>
    </location>
</feature>
<dbReference type="AlphaFoldDB" id="A0A1H6VCT5"/>
<keyword evidence="3" id="KW-1185">Reference proteome</keyword>
<feature type="transmembrane region" description="Helical" evidence="1">
    <location>
        <begin position="70"/>
        <end position="88"/>
    </location>
</feature>
<feature type="transmembrane region" description="Helical" evidence="1">
    <location>
        <begin position="94"/>
        <end position="112"/>
    </location>
</feature>
<keyword evidence="1" id="KW-0812">Transmembrane</keyword>
<evidence type="ECO:0000313" key="2">
    <source>
        <dbReference type="EMBL" id="SEJ02368.1"/>
    </source>
</evidence>
<protein>
    <submittedName>
        <fullName evidence="2">Uncharacterized protein</fullName>
    </submittedName>
</protein>
<dbReference type="RefSeq" id="WP_091636523.1">
    <property type="nucleotide sequence ID" value="NZ_FNYW01000051.1"/>
</dbReference>
<organism evidence="2 3">
    <name type="scientific">Alkalibacterium gilvum</name>
    <dbReference type="NCBI Taxonomy" id="1130080"/>
    <lineage>
        <taxon>Bacteria</taxon>
        <taxon>Bacillati</taxon>
        <taxon>Bacillota</taxon>
        <taxon>Bacilli</taxon>
        <taxon>Lactobacillales</taxon>
        <taxon>Carnobacteriaceae</taxon>
        <taxon>Alkalibacterium</taxon>
    </lineage>
</organism>
<sequence length="122" mass="14047">MFNATDRITYKKILFPLFFGLGGAMLLYTLSGMITAIPLITVFLIISVGSFLYALWNIWQMVDEKFRPKIYRSISLFALFFHGTTIAINSYFQGIIATIYGFTLIVFFWNWLTADSKENVTN</sequence>
<keyword evidence="1" id="KW-1133">Transmembrane helix</keyword>
<accession>A0A1H6VCT5</accession>
<reference evidence="3" key="1">
    <citation type="submission" date="2016-10" db="EMBL/GenBank/DDBJ databases">
        <authorList>
            <person name="Varghese N."/>
            <person name="Submissions S."/>
        </authorList>
    </citation>
    <scope>NUCLEOTIDE SEQUENCE [LARGE SCALE GENOMIC DNA]</scope>
    <source>
        <strain evidence="3">DSM 25751</strain>
    </source>
</reference>